<dbReference type="AlphaFoldDB" id="A0A382WKJ7"/>
<evidence type="ECO:0000313" key="2">
    <source>
        <dbReference type="EMBL" id="SVD58648.1"/>
    </source>
</evidence>
<dbReference type="Gene3D" id="1.20.5.50">
    <property type="match status" value="1"/>
</dbReference>
<evidence type="ECO:0000256" key="1">
    <source>
        <dbReference type="SAM" id="MobiDB-lite"/>
    </source>
</evidence>
<reference evidence="2" key="1">
    <citation type="submission" date="2018-05" db="EMBL/GenBank/DDBJ databases">
        <authorList>
            <person name="Lanie J.A."/>
            <person name="Ng W.-L."/>
            <person name="Kazmierczak K.M."/>
            <person name="Andrzejewski T.M."/>
            <person name="Davidsen T.M."/>
            <person name="Wayne K.J."/>
            <person name="Tettelin H."/>
            <person name="Glass J.I."/>
            <person name="Rusch D."/>
            <person name="Podicherti R."/>
            <person name="Tsui H.-C.T."/>
            <person name="Winkler M.E."/>
        </authorList>
    </citation>
    <scope>NUCLEOTIDE SEQUENCE</scope>
</reference>
<sequence>KIINSIIIGLLGGGCFSAGVYYATLEFENELNVWDSNYQIITDKVYAFEKVSDPKTIRLYVKELNKILDDVTFLGKIVESGQVSAESLDEFFSEYQDKINEANDMIFGHHTELTELEYKLKEQVTRLTGETDDNLESIQEIQDRIQEQVDYVNKLNVDIGQSITNVEDDIQTIKSSKYGKKIWIVKKKSKKSKTPKMEINDPYPPQDTPQQDTFNNQRPQ</sequence>
<protein>
    <submittedName>
        <fullName evidence="2">Uncharacterized protein</fullName>
    </submittedName>
</protein>
<gene>
    <name evidence="2" type="ORF">METZ01_LOCUS411502</name>
</gene>
<proteinExistence type="predicted"/>
<accession>A0A382WKJ7</accession>
<organism evidence="2">
    <name type="scientific">marine metagenome</name>
    <dbReference type="NCBI Taxonomy" id="408172"/>
    <lineage>
        <taxon>unclassified sequences</taxon>
        <taxon>metagenomes</taxon>
        <taxon>ecological metagenomes</taxon>
    </lineage>
</organism>
<name>A0A382WKJ7_9ZZZZ</name>
<dbReference type="EMBL" id="UINC01160159">
    <property type="protein sequence ID" value="SVD58648.1"/>
    <property type="molecule type" value="Genomic_DNA"/>
</dbReference>
<feature type="non-terminal residue" evidence="2">
    <location>
        <position position="1"/>
    </location>
</feature>
<feature type="region of interest" description="Disordered" evidence="1">
    <location>
        <begin position="188"/>
        <end position="220"/>
    </location>
</feature>